<keyword evidence="3" id="KW-0472">Membrane</keyword>
<organism evidence="4 5">
    <name type="scientific">Dictyostelium firmibasis</name>
    <dbReference type="NCBI Taxonomy" id="79012"/>
    <lineage>
        <taxon>Eukaryota</taxon>
        <taxon>Amoebozoa</taxon>
        <taxon>Evosea</taxon>
        <taxon>Eumycetozoa</taxon>
        <taxon>Dictyostelia</taxon>
        <taxon>Dictyosteliales</taxon>
        <taxon>Dictyosteliaceae</taxon>
        <taxon>Dictyostelium</taxon>
    </lineage>
</organism>
<keyword evidence="3" id="KW-1133">Transmembrane helix</keyword>
<evidence type="ECO:0000256" key="2">
    <source>
        <dbReference type="SAM" id="MobiDB-lite"/>
    </source>
</evidence>
<dbReference type="PANTHER" id="PTHR21533:SF19">
    <property type="entry name" value="LEUCINE-RICH PROTEIN"/>
    <property type="match status" value="1"/>
</dbReference>
<feature type="coiled-coil region" evidence="1">
    <location>
        <begin position="320"/>
        <end position="347"/>
    </location>
</feature>
<protein>
    <submittedName>
        <fullName evidence="4">Uncharacterized protein</fullName>
    </submittedName>
</protein>
<keyword evidence="3" id="KW-0812">Transmembrane</keyword>
<feature type="transmembrane region" description="Helical" evidence="3">
    <location>
        <begin position="1167"/>
        <end position="1190"/>
    </location>
</feature>
<name>A0AAN7YUF3_9MYCE</name>
<evidence type="ECO:0000313" key="5">
    <source>
        <dbReference type="Proteomes" id="UP001344447"/>
    </source>
</evidence>
<gene>
    <name evidence="4" type="ORF">RB653_008942</name>
</gene>
<keyword evidence="1" id="KW-0175">Coiled coil</keyword>
<proteinExistence type="predicted"/>
<comment type="caution">
    <text evidence="4">The sequence shown here is derived from an EMBL/GenBank/DDBJ whole genome shotgun (WGS) entry which is preliminary data.</text>
</comment>
<dbReference type="EMBL" id="JAVFKY010000003">
    <property type="protein sequence ID" value="KAK5579261.1"/>
    <property type="molecule type" value="Genomic_DNA"/>
</dbReference>
<dbReference type="PANTHER" id="PTHR21533">
    <property type="entry name" value="LEUCINE-RICH PROTEIN"/>
    <property type="match status" value="1"/>
</dbReference>
<keyword evidence="5" id="KW-1185">Reference proteome</keyword>
<feature type="region of interest" description="Disordered" evidence="2">
    <location>
        <begin position="1286"/>
        <end position="1320"/>
    </location>
</feature>
<evidence type="ECO:0000313" key="4">
    <source>
        <dbReference type="EMBL" id="KAK5579261.1"/>
    </source>
</evidence>
<accession>A0AAN7YUF3</accession>
<evidence type="ECO:0000256" key="3">
    <source>
        <dbReference type="SAM" id="Phobius"/>
    </source>
</evidence>
<sequence>MIEINKLKSFEEDKHNIFQIFLSSENDTNSLIGTAKIFLEKNQPEPSLTIKICEKVHKIYEEKQIQIKKIKSILDKEENWELSISRELQKKHHEYKEEIEKYQKNKDFYGFLPSTIKPNILEYQGKMLEASMLMVKSAYHIYNDSMKAPKPKKQNKMEIDSNGEKEELNKIIPSFAIEIAKFLKEKNLPMICTRICKELAIKTSNERIVERKTLKKSESGDLDQIMYQIIEICINSIFDTISILDQKVKLSPHLITDKELSDLTFLKNGELLKEFIEFILPDYLQSPEGIIKIGQHLLSNHQYNHVVLVTERGRIRLDKLKKEQVEKEQLQQKIQSLKKEIESIEKVSGSFHEKRAVLNTLENKFYVYSMYPSYYSMNKRELSKHNLDLAILRIKSILEMKESSKGQLNIQSHLDDTLKTILDPNHIYQLAILLQKTEMDTALVYGERCQRFITDLEILREARLPLTTRINELEKEEIVLRLDGRKMSVEKIVELEQLREKTSSLPEFPFFSDLTNRNEYDRLNFQVAQMMITCVLEKKSNLPKSKDLIQKDRLDQQVSVLINMCLEKFKDPKYLLELEMHLKLPREDKVVIQIKEKESTDDNEKAIIIEKIKQLPIFPYYSSLHIENQYDDTVYEAAEQLITFLLDNIEFIDEKLRKSKFFNIINIEDGQLIKDREETEKLLTESLVTCLKYIRSPTLVCKFASALGAKRESLYLDVSKHFHPILSEKHKQSMEIKKHLFLVETLNLELSELAKMKKEMPESDIELLQTTTDPELANLVKLNQENFVQQFKLLSEYLDDPQIFIEVLTQLRFDNDFENITEVGKLAFIKLKKIREHQSNIKKLNEKKKVLVEEREQLNKQRRRLSTEKHLALREITITEHLHSLLESYYGSNLDSLALTFGNALIEANFCERSEFEIKASSKAFENQFKYISEQRKRINDTISQTIKLVVENIESLEELLKFTHDLFSKKEYLLVLQVGKIIEETLEQKKNIIEYKENLLKESKELQSKYLHAQNPKDREKIQPLIDQNQQENDSIILTHTYDQIKDLTISITKIMIESASIEDLGDVLRGQLILSFKTTSSPLEWDHIRNISSEEEWEEKKKELVVYIMKREENINSKIELLLKDFLFEETIQIFPHPSSDNDQELDIQLNLLASLYDARFPKEIISIFTVAIDMMLVIILQSQYPLFLNMMKSMKNRLVATLGLDNLWEEFLADFRKNFKSKKRLIQMISLIGDSVWQINVNPNSVTGKQIAKRSIPQSSQVTHKKIKVSAPVLPFLAPTNINPSPKISDEDLNQNKEFNQDEKFNEGQELEVTDEE</sequence>
<reference evidence="4 5" key="1">
    <citation type="submission" date="2023-11" db="EMBL/GenBank/DDBJ databases">
        <title>Dfirmibasis_genome.</title>
        <authorList>
            <person name="Edelbroek B."/>
            <person name="Kjellin J."/>
            <person name="Jerlstrom-Hultqvist J."/>
            <person name="Soderbom F."/>
        </authorList>
    </citation>
    <scope>NUCLEOTIDE SEQUENCE [LARGE SCALE GENOMIC DNA]</scope>
    <source>
        <strain evidence="4 5">TNS-C-14</strain>
    </source>
</reference>
<dbReference type="Proteomes" id="UP001344447">
    <property type="component" value="Unassembled WGS sequence"/>
</dbReference>
<evidence type="ECO:0000256" key="1">
    <source>
        <dbReference type="SAM" id="Coils"/>
    </source>
</evidence>
<feature type="coiled-coil region" evidence="1">
    <location>
        <begin position="834"/>
        <end position="875"/>
    </location>
</feature>